<keyword evidence="2" id="KW-0472">Membrane</keyword>
<dbReference type="Gene3D" id="3.40.50.1110">
    <property type="entry name" value="SGNH hydrolase"/>
    <property type="match status" value="1"/>
</dbReference>
<proteinExistence type="predicted"/>
<dbReference type="AlphaFoldDB" id="A0A5C7H4X8"/>
<sequence>MSRCGSIDYHFLYNSKKPKKPSETMQSPLFKIFWWFSVSVLVLFRSTTEAAIKLAGNNTFPAVIFFGDSIVDTGNNNYVLTVAKCNFPPYGKDFIGGKATGRFCNGKVPPDFVVEKLGIKEFLPPYLDPNLKPEDLLTGVSFASGIGSIIFPLILTFLLAQPQLSSRTTPTSSRPNNTRRSRTVIKPSNLIVLKKAKSPVHNIFLPKNRRVVDPLISPVPISPKHHTKNLQLILTNVMEKEEEEILKRNIIPPANNKNKVASRAYILQTITTPQSMEDRFRSSAEDSEAQENTGGWFKNGQNKKGRVAGRRKREANQPILDVSEERIDFPFSSRRTYNDKGKKKWAPIPRMPVQRKEGGKVIIRENHESNGKGDGSDNTSSSEDEGLFSEFLKWKGERGECSRPDLQRKEKVIFDNGRASSHGLQKVNFSRSASLDGPVKDYLEKVEKGGGLDIREEANLSMGLLKSIWTD</sequence>
<keyword evidence="2" id="KW-0812">Transmembrane</keyword>
<feature type="compositionally biased region" description="Basic residues" evidence="1">
    <location>
        <begin position="301"/>
        <end position="313"/>
    </location>
</feature>
<dbReference type="GO" id="GO:0016298">
    <property type="term" value="F:lipase activity"/>
    <property type="evidence" value="ECO:0007669"/>
    <property type="project" value="InterPro"/>
</dbReference>
<protein>
    <submittedName>
        <fullName evidence="3">Uncharacterized protein</fullName>
    </submittedName>
</protein>
<dbReference type="PROSITE" id="PS01098">
    <property type="entry name" value="LIPASE_GDSL_SER"/>
    <property type="match status" value="1"/>
</dbReference>
<name>A0A5C7H4X8_9ROSI</name>
<dbReference type="PANTHER" id="PTHR45642:SF40">
    <property type="entry name" value="GDSL-LIKE LIPASE_ACYLHYDROLASE"/>
    <property type="match status" value="1"/>
</dbReference>
<evidence type="ECO:0000313" key="4">
    <source>
        <dbReference type="Proteomes" id="UP000323000"/>
    </source>
</evidence>
<keyword evidence="4" id="KW-1185">Reference proteome</keyword>
<keyword evidence="2" id="KW-1133">Transmembrane helix</keyword>
<dbReference type="EMBL" id="VAHF01000010">
    <property type="protein sequence ID" value="TXG52020.1"/>
    <property type="molecule type" value="Genomic_DNA"/>
</dbReference>
<dbReference type="Proteomes" id="UP000323000">
    <property type="component" value="Chromosome 10"/>
</dbReference>
<gene>
    <name evidence="3" type="ORF">EZV62_021189</name>
</gene>
<dbReference type="InterPro" id="IPR036514">
    <property type="entry name" value="SGNH_hydro_sf"/>
</dbReference>
<feature type="transmembrane region" description="Helical" evidence="2">
    <location>
        <begin position="136"/>
        <end position="160"/>
    </location>
</feature>
<feature type="compositionally biased region" description="Basic and acidic residues" evidence="1">
    <location>
        <begin position="360"/>
        <end position="375"/>
    </location>
</feature>
<dbReference type="InterPro" id="IPR050592">
    <property type="entry name" value="GDSL_lipolytic_enzyme"/>
</dbReference>
<dbReference type="PANTHER" id="PTHR45642">
    <property type="entry name" value="GDSL ESTERASE/LIPASE EXL3"/>
    <property type="match status" value="1"/>
</dbReference>
<evidence type="ECO:0000256" key="1">
    <source>
        <dbReference type="SAM" id="MobiDB-lite"/>
    </source>
</evidence>
<evidence type="ECO:0000313" key="3">
    <source>
        <dbReference type="EMBL" id="TXG52020.1"/>
    </source>
</evidence>
<dbReference type="OrthoDB" id="1823221at2759"/>
<dbReference type="GO" id="GO:0006629">
    <property type="term" value="P:lipid metabolic process"/>
    <property type="evidence" value="ECO:0007669"/>
    <property type="project" value="InterPro"/>
</dbReference>
<dbReference type="InterPro" id="IPR008265">
    <property type="entry name" value="Lipase_GDSL_AS"/>
</dbReference>
<reference evidence="4" key="1">
    <citation type="journal article" date="2019" name="Gigascience">
        <title>De novo genome assembly of the endangered Acer yangbiense, a plant species with extremely small populations endemic to Yunnan Province, China.</title>
        <authorList>
            <person name="Yang J."/>
            <person name="Wariss H.M."/>
            <person name="Tao L."/>
            <person name="Zhang R."/>
            <person name="Yun Q."/>
            <person name="Hollingsworth P."/>
            <person name="Dao Z."/>
            <person name="Luo G."/>
            <person name="Guo H."/>
            <person name="Ma Y."/>
            <person name="Sun W."/>
        </authorList>
    </citation>
    <scope>NUCLEOTIDE SEQUENCE [LARGE SCALE GENOMIC DNA]</scope>
    <source>
        <strain evidence="4">cv. Malutang</strain>
    </source>
</reference>
<evidence type="ECO:0000256" key="2">
    <source>
        <dbReference type="SAM" id="Phobius"/>
    </source>
</evidence>
<dbReference type="GO" id="GO:0005576">
    <property type="term" value="C:extracellular region"/>
    <property type="evidence" value="ECO:0007669"/>
    <property type="project" value="TreeGrafter"/>
</dbReference>
<feature type="region of interest" description="Disordered" evidence="1">
    <location>
        <begin position="284"/>
        <end position="313"/>
    </location>
</feature>
<accession>A0A5C7H4X8</accession>
<feature type="region of interest" description="Disordered" evidence="1">
    <location>
        <begin position="360"/>
        <end position="384"/>
    </location>
</feature>
<comment type="caution">
    <text evidence="3">The sequence shown here is derived from an EMBL/GenBank/DDBJ whole genome shotgun (WGS) entry which is preliminary data.</text>
</comment>
<organism evidence="3 4">
    <name type="scientific">Acer yangbiense</name>
    <dbReference type="NCBI Taxonomy" id="1000413"/>
    <lineage>
        <taxon>Eukaryota</taxon>
        <taxon>Viridiplantae</taxon>
        <taxon>Streptophyta</taxon>
        <taxon>Embryophyta</taxon>
        <taxon>Tracheophyta</taxon>
        <taxon>Spermatophyta</taxon>
        <taxon>Magnoliopsida</taxon>
        <taxon>eudicotyledons</taxon>
        <taxon>Gunneridae</taxon>
        <taxon>Pentapetalae</taxon>
        <taxon>rosids</taxon>
        <taxon>malvids</taxon>
        <taxon>Sapindales</taxon>
        <taxon>Sapindaceae</taxon>
        <taxon>Hippocastanoideae</taxon>
        <taxon>Acereae</taxon>
        <taxon>Acer</taxon>
    </lineage>
</organism>